<evidence type="ECO:0000256" key="3">
    <source>
        <dbReference type="ARBA" id="ARBA00012438"/>
    </source>
</evidence>
<dbReference type="InterPro" id="IPR036097">
    <property type="entry name" value="HisK_dim/P_sf"/>
</dbReference>
<dbReference type="SUPFAM" id="SSF55785">
    <property type="entry name" value="PYP-like sensor domain (PAS domain)"/>
    <property type="match status" value="1"/>
</dbReference>
<keyword evidence="7" id="KW-0597">Phosphoprotein</keyword>
<evidence type="ECO:0000259" key="19">
    <source>
        <dbReference type="PROSITE" id="PS50109"/>
    </source>
</evidence>
<evidence type="ECO:0000313" key="20">
    <source>
        <dbReference type="EMBL" id="NEX61592.1"/>
    </source>
</evidence>
<comment type="catalytic activity">
    <reaction evidence="1">
        <text>ATP + protein L-histidine = ADP + protein N-phospho-L-histidine.</text>
        <dbReference type="EC" id="2.7.13.3"/>
    </reaction>
</comment>
<dbReference type="SMART" id="SM00387">
    <property type="entry name" value="HATPase_c"/>
    <property type="match status" value="1"/>
</dbReference>
<dbReference type="InterPro" id="IPR014310">
    <property type="entry name" value="Sig_transdc_His_kinase_PhoR"/>
</dbReference>
<dbReference type="GO" id="GO:0005886">
    <property type="term" value="C:plasma membrane"/>
    <property type="evidence" value="ECO:0007669"/>
    <property type="project" value="UniProtKB-SubCell"/>
</dbReference>
<evidence type="ECO:0000256" key="5">
    <source>
        <dbReference type="ARBA" id="ARBA00022448"/>
    </source>
</evidence>
<evidence type="ECO:0000256" key="16">
    <source>
        <dbReference type="ARBA" id="ARBA00023136"/>
    </source>
</evidence>
<dbReference type="PANTHER" id="PTHR45453">
    <property type="entry name" value="PHOSPHATE REGULON SENSOR PROTEIN PHOR"/>
    <property type="match status" value="1"/>
</dbReference>
<dbReference type="RefSeq" id="WP_163962959.1">
    <property type="nucleotide sequence ID" value="NZ_JAAIVB010000037.1"/>
</dbReference>
<keyword evidence="5" id="KW-0813">Transport</keyword>
<dbReference type="SUPFAM" id="SSF47384">
    <property type="entry name" value="Homodimeric domain of signal transducing histidine kinase"/>
    <property type="match status" value="1"/>
</dbReference>
<feature type="transmembrane region" description="Helical" evidence="18">
    <location>
        <begin position="35"/>
        <end position="55"/>
    </location>
</feature>
<keyword evidence="10 18" id="KW-0812">Transmembrane</keyword>
<dbReference type="GO" id="GO:0000155">
    <property type="term" value="F:phosphorelay sensor kinase activity"/>
    <property type="evidence" value="ECO:0007669"/>
    <property type="project" value="InterPro"/>
</dbReference>
<evidence type="ECO:0000256" key="11">
    <source>
        <dbReference type="ARBA" id="ARBA00022741"/>
    </source>
</evidence>
<dbReference type="EMBL" id="JAAIVB010000037">
    <property type="protein sequence ID" value="NEX61592.1"/>
    <property type="molecule type" value="Genomic_DNA"/>
</dbReference>
<dbReference type="EC" id="2.7.13.3" evidence="3"/>
<evidence type="ECO:0000313" key="21">
    <source>
        <dbReference type="Proteomes" id="UP000482155"/>
    </source>
</evidence>
<dbReference type="InterPro" id="IPR000014">
    <property type="entry name" value="PAS"/>
</dbReference>
<dbReference type="AlphaFoldDB" id="A0A6B3ST51"/>
<evidence type="ECO:0000256" key="14">
    <source>
        <dbReference type="ARBA" id="ARBA00022989"/>
    </source>
</evidence>
<keyword evidence="8" id="KW-0592">Phosphate transport</keyword>
<dbReference type="InterPro" id="IPR035965">
    <property type="entry name" value="PAS-like_dom_sf"/>
</dbReference>
<dbReference type="FunFam" id="1.10.287.130:FF:000001">
    <property type="entry name" value="Two-component sensor histidine kinase"/>
    <property type="match status" value="1"/>
</dbReference>
<dbReference type="Gene3D" id="1.10.287.130">
    <property type="match status" value="1"/>
</dbReference>
<dbReference type="Gene3D" id="3.30.565.10">
    <property type="entry name" value="Histidine kinase-like ATPase, C-terminal domain"/>
    <property type="match status" value="1"/>
</dbReference>
<reference evidence="20 21" key="1">
    <citation type="submission" date="2020-02" db="EMBL/GenBank/DDBJ databases">
        <authorList>
            <person name="Kim M.K."/>
        </authorList>
    </citation>
    <scope>NUCLEOTIDE SEQUENCE [LARGE SCALE GENOMIC DNA]</scope>
    <source>
        <strain evidence="20 21">17J57-3</strain>
    </source>
</reference>
<dbReference type="InterPro" id="IPR036890">
    <property type="entry name" value="HATPase_C_sf"/>
</dbReference>
<sequence length="438" mass="49428">MSPRLVFWVPAAIRLALLLAGIGGVWYAFGLLPALAAGVAAMMVLLFVQLQYLYLLSSWLEDPASARLPDGWGAWADIFSRLYRLRRQDEKHQAELTEWLARFRQAMSLLPDGVVIMDDVLFLEWCNTAAEQHLGLELGRDKGMRITNLIRSPIFMDYIILGRYEQPLTLNLRDRKLIVQIIPFENRRQILVTHDATESERIEMMRRDFIANASHELRTPLTVINGFLEIAGAQPNLDVQTRLSHLRLMAEQGKRMQNLVEDMLTLTRLESVEYPLRPEHVPVASLLEQIRQEAEALSSGRHAISLSVEGPDIQGGIDELRSAFGNLVSNAVRYTPEHGRIDIVWRLHEGAPQFLVRDTGIGIRPEHIARLTERFYRVDKGRSRETQGTGLGLAIVKHVLLRHDAVLSIESVPDKGSTFTVTFPARLVIDSGMRAAAA</sequence>
<evidence type="ECO:0000256" key="1">
    <source>
        <dbReference type="ARBA" id="ARBA00000085"/>
    </source>
</evidence>
<dbReference type="Pfam" id="PF00512">
    <property type="entry name" value="HisKA"/>
    <property type="match status" value="1"/>
</dbReference>
<dbReference type="NCBIfam" id="TIGR02966">
    <property type="entry name" value="phoR_proteo"/>
    <property type="match status" value="1"/>
</dbReference>
<dbReference type="InterPro" id="IPR003594">
    <property type="entry name" value="HATPase_dom"/>
</dbReference>
<dbReference type="InterPro" id="IPR021766">
    <property type="entry name" value="PhoR_N"/>
</dbReference>
<organism evidence="20 21">
    <name type="scientific">Noviherbaspirillum galbum</name>
    <dbReference type="NCBI Taxonomy" id="2709383"/>
    <lineage>
        <taxon>Bacteria</taxon>
        <taxon>Pseudomonadati</taxon>
        <taxon>Pseudomonadota</taxon>
        <taxon>Betaproteobacteria</taxon>
        <taxon>Burkholderiales</taxon>
        <taxon>Oxalobacteraceae</taxon>
        <taxon>Noviherbaspirillum</taxon>
    </lineage>
</organism>
<dbReference type="FunFam" id="3.30.565.10:FF:000006">
    <property type="entry name" value="Sensor histidine kinase WalK"/>
    <property type="match status" value="1"/>
</dbReference>
<keyword evidence="21" id="KW-1185">Reference proteome</keyword>
<keyword evidence="15" id="KW-0902">Two-component regulatory system</keyword>
<evidence type="ECO:0000256" key="2">
    <source>
        <dbReference type="ARBA" id="ARBA00004429"/>
    </source>
</evidence>
<gene>
    <name evidence="20" type="primary">phoR</name>
    <name evidence="20" type="ORF">G3574_10920</name>
</gene>
<accession>A0A6B3ST51</accession>
<keyword evidence="12 20" id="KW-0418">Kinase</keyword>
<keyword evidence="16 18" id="KW-0472">Membrane</keyword>
<protein>
    <recommendedName>
        <fullName evidence="4">Phosphate regulon sensor protein PhoR</fullName>
        <ecNumber evidence="3">2.7.13.3</ecNumber>
    </recommendedName>
</protein>
<dbReference type="InterPro" id="IPR005467">
    <property type="entry name" value="His_kinase_dom"/>
</dbReference>
<dbReference type="GO" id="GO:0005524">
    <property type="term" value="F:ATP binding"/>
    <property type="evidence" value="ECO:0007669"/>
    <property type="project" value="UniProtKB-KW"/>
</dbReference>
<comment type="subcellular location">
    <subcellularLocation>
        <location evidence="2">Cell inner membrane</location>
        <topology evidence="2">Multi-pass membrane protein</topology>
    </subcellularLocation>
</comment>
<dbReference type="SUPFAM" id="SSF55874">
    <property type="entry name" value="ATPase domain of HSP90 chaperone/DNA topoisomerase II/histidine kinase"/>
    <property type="match status" value="1"/>
</dbReference>
<dbReference type="Proteomes" id="UP000482155">
    <property type="component" value="Unassembled WGS sequence"/>
</dbReference>
<evidence type="ECO:0000256" key="8">
    <source>
        <dbReference type="ARBA" id="ARBA00022592"/>
    </source>
</evidence>
<proteinExistence type="predicted"/>
<keyword evidence="14 18" id="KW-1133">Transmembrane helix</keyword>
<evidence type="ECO:0000256" key="7">
    <source>
        <dbReference type="ARBA" id="ARBA00022553"/>
    </source>
</evidence>
<dbReference type="SMART" id="SM00388">
    <property type="entry name" value="HisKA"/>
    <property type="match status" value="1"/>
</dbReference>
<evidence type="ECO:0000256" key="4">
    <source>
        <dbReference type="ARBA" id="ARBA00019665"/>
    </source>
</evidence>
<evidence type="ECO:0000256" key="18">
    <source>
        <dbReference type="SAM" id="Phobius"/>
    </source>
</evidence>
<keyword evidence="13" id="KW-0067">ATP-binding</keyword>
<keyword evidence="6" id="KW-1003">Cell membrane</keyword>
<dbReference type="PRINTS" id="PR00344">
    <property type="entry name" value="BCTRLSENSOR"/>
</dbReference>
<evidence type="ECO:0000256" key="13">
    <source>
        <dbReference type="ARBA" id="ARBA00022840"/>
    </source>
</evidence>
<keyword evidence="9" id="KW-0808">Transferase</keyword>
<comment type="caution">
    <text evidence="20">The sequence shown here is derived from an EMBL/GenBank/DDBJ whole genome shotgun (WGS) entry which is preliminary data.</text>
</comment>
<evidence type="ECO:0000256" key="10">
    <source>
        <dbReference type="ARBA" id="ARBA00022692"/>
    </source>
</evidence>
<dbReference type="InterPro" id="IPR004358">
    <property type="entry name" value="Sig_transdc_His_kin-like_C"/>
</dbReference>
<evidence type="ECO:0000256" key="9">
    <source>
        <dbReference type="ARBA" id="ARBA00022679"/>
    </source>
</evidence>
<dbReference type="InterPro" id="IPR050351">
    <property type="entry name" value="BphY/WalK/GraS-like"/>
</dbReference>
<evidence type="ECO:0000256" key="6">
    <source>
        <dbReference type="ARBA" id="ARBA00022475"/>
    </source>
</evidence>
<dbReference type="Pfam" id="PF13188">
    <property type="entry name" value="PAS_8"/>
    <property type="match status" value="1"/>
</dbReference>
<dbReference type="Pfam" id="PF11808">
    <property type="entry name" value="PhoR"/>
    <property type="match status" value="1"/>
</dbReference>
<dbReference type="PROSITE" id="PS50109">
    <property type="entry name" value="HIS_KIN"/>
    <property type="match status" value="1"/>
</dbReference>
<dbReference type="CDD" id="cd00082">
    <property type="entry name" value="HisKA"/>
    <property type="match status" value="1"/>
</dbReference>
<dbReference type="GO" id="GO:0006817">
    <property type="term" value="P:phosphate ion transport"/>
    <property type="evidence" value="ECO:0007669"/>
    <property type="project" value="UniProtKB-KW"/>
</dbReference>
<evidence type="ECO:0000256" key="12">
    <source>
        <dbReference type="ARBA" id="ARBA00022777"/>
    </source>
</evidence>
<dbReference type="Pfam" id="PF02518">
    <property type="entry name" value="HATPase_c"/>
    <property type="match status" value="1"/>
</dbReference>
<name>A0A6B3ST51_9BURK</name>
<evidence type="ECO:0000256" key="15">
    <source>
        <dbReference type="ARBA" id="ARBA00023012"/>
    </source>
</evidence>
<feature type="domain" description="Histidine kinase" evidence="19">
    <location>
        <begin position="212"/>
        <end position="427"/>
    </location>
</feature>
<dbReference type="GO" id="GO:0004721">
    <property type="term" value="F:phosphoprotein phosphatase activity"/>
    <property type="evidence" value="ECO:0007669"/>
    <property type="project" value="InterPro"/>
</dbReference>
<dbReference type="PANTHER" id="PTHR45453:SF1">
    <property type="entry name" value="PHOSPHATE REGULON SENSOR PROTEIN PHOR"/>
    <property type="match status" value="1"/>
</dbReference>
<keyword evidence="11" id="KW-0547">Nucleotide-binding</keyword>
<evidence type="ECO:0000256" key="17">
    <source>
        <dbReference type="ARBA" id="ARBA00025207"/>
    </source>
</evidence>
<comment type="function">
    <text evidence="17">Member of the two-component regulatory system PhoR/PhoB involved in the phosphate regulon genes expression. PhoR may function as a membrane-associated protein kinase that phosphorylates PhoB in response to environmental signals.</text>
</comment>
<feature type="transmembrane region" description="Helical" evidence="18">
    <location>
        <begin position="7"/>
        <end position="29"/>
    </location>
</feature>
<dbReference type="InterPro" id="IPR003661">
    <property type="entry name" value="HisK_dim/P_dom"/>
</dbReference>
<dbReference type="GO" id="GO:0016036">
    <property type="term" value="P:cellular response to phosphate starvation"/>
    <property type="evidence" value="ECO:0007669"/>
    <property type="project" value="TreeGrafter"/>
</dbReference>